<evidence type="ECO:0000313" key="3">
    <source>
        <dbReference type="EMBL" id="CAD7239774.1"/>
    </source>
</evidence>
<dbReference type="OrthoDB" id="10261637at2759"/>
<dbReference type="InterPro" id="IPR024084">
    <property type="entry name" value="IsoPropMal-DH-like_dom"/>
</dbReference>
<reference evidence="3" key="1">
    <citation type="submission" date="2020-11" db="EMBL/GenBank/DDBJ databases">
        <authorList>
            <person name="Tran Van P."/>
        </authorList>
    </citation>
    <scope>NUCLEOTIDE SEQUENCE</scope>
</reference>
<evidence type="ECO:0000256" key="2">
    <source>
        <dbReference type="ARBA" id="ARBA00022532"/>
    </source>
</evidence>
<protein>
    <submittedName>
        <fullName evidence="3">Uncharacterized protein</fullName>
    </submittedName>
</protein>
<evidence type="ECO:0000256" key="1">
    <source>
        <dbReference type="ARBA" id="ARBA00007769"/>
    </source>
</evidence>
<dbReference type="PANTHER" id="PTHR11835:SF43">
    <property type="entry name" value="ISOPROPYLMALATE DEHYDROGENASE-LIKE DOMAIN-CONTAINING PROTEIN"/>
    <property type="match status" value="1"/>
</dbReference>
<dbReference type="SUPFAM" id="SSF53659">
    <property type="entry name" value="Isocitrate/Isopropylmalate dehydrogenase-like"/>
    <property type="match status" value="1"/>
</dbReference>
<dbReference type="GO" id="GO:0006099">
    <property type="term" value="P:tricarboxylic acid cycle"/>
    <property type="evidence" value="ECO:0007669"/>
    <property type="project" value="UniProtKB-KW"/>
</dbReference>
<dbReference type="EMBL" id="OB740656">
    <property type="protein sequence ID" value="CAD7239774.1"/>
    <property type="molecule type" value="Genomic_DNA"/>
</dbReference>
<dbReference type="SMART" id="SM01329">
    <property type="entry name" value="Iso_dh"/>
    <property type="match status" value="1"/>
</dbReference>
<accession>A0A7R8ZX67</accession>
<organism evidence="3">
    <name type="scientific">Cyprideis torosa</name>
    <dbReference type="NCBI Taxonomy" id="163714"/>
    <lineage>
        <taxon>Eukaryota</taxon>
        <taxon>Metazoa</taxon>
        <taxon>Ecdysozoa</taxon>
        <taxon>Arthropoda</taxon>
        <taxon>Crustacea</taxon>
        <taxon>Oligostraca</taxon>
        <taxon>Ostracoda</taxon>
        <taxon>Podocopa</taxon>
        <taxon>Podocopida</taxon>
        <taxon>Cytherocopina</taxon>
        <taxon>Cytheroidea</taxon>
        <taxon>Cytherideidae</taxon>
        <taxon>Cyprideis</taxon>
    </lineage>
</organism>
<dbReference type="PROSITE" id="PS00470">
    <property type="entry name" value="IDH_IMDH"/>
    <property type="match status" value="1"/>
</dbReference>
<dbReference type="GO" id="GO:0006102">
    <property type="term" value="P:isocitrate metabolic process"/>
    <property type="evidence" value="ECO:0007669"/>
    <property type="project" value="TreeGrafter"/>
</dbReference>
<gene>
    <name evidence="3" type="ORF">CTOB1V02_LOCUS17589</name>
</gene>
<name>A0A7R8ZX67_9CRUS</name>
<dbReference type="GO" id="GO:0005739">
    <property type="term" value="C:mitochondrion"/>
    <property type="evidence" value="ECO:0007669"/>
    <property type="project" value="TreeGrafter"/>
</dbReference>
<dbReference type="Pfam" id="PF00180">
    <property type="entry name" value="Iso_dh"/>
    <property type="match status" value="1"/>
</dbReference>
<sequence length="179" mass="19645">MDVVVVRENEEDLYAGIEHQQTSEVVQCLKLVSVPGCERVIRYAFEYAKANNRKKVTCMSKDNIMKHTDGLFHRTFDRIKKEYPEIESDHYIIDIGSALLAQQPQRFDVVVTLNLYGDIISDITAQIAGSVGLGGSSNVGINFAMFEAIHGSAPDIAGQDIANPSGLINAACMMLTHVG</sequence>
<keyword evidence="2" id="KW-0816">Tricarboxylic acid cycle</keyword>
<dbReference type="AlphaFoldDB" id="A0A7R8ZX67"/>
<proteinExistence type="inferred from homology"/>
<dbReference type="GO" id="GO:0004449">
    <property type="term" value="F:isocitrate dehydrogenase (NAD+) activity"/>
    <property type="evidence" value="ECO:0007669"/>
    <property type="project" value="TreeGrafter"/>
</dbReference>
<dbReference type="PANTHER" id="PTHR11835">
    <property type="entry name" value="DECARBOXYLATING DEHYDROGENASES-ISOCITRATE, ISOPROPYLMALATE, TARTRATE"/>
    <property type="match status" value="1"/>
</dbReference>
<dbReference type="Gene3D" id="3.40.718.10">
    <property type="entry name" value="Isopropylmalate Dehydrogenase"/>
    <property type="match status" value="1"/>
</dbReference>
<dbReference type="GO" id="GO:0000287">
    <property type="term" value="F:magnesium ion binding"/>
    <property type="evidence" value="ECO:0007669"/>
    <property type="project" value="InterPro"/>
</dbReference>
<dbReference type="InterPro" id="IPR019818">
    <property type="entry name" value="IsoCit/isopropylmalate_DH_CS"/>
</dbReference>
<feature type="non-terminal residue" evidence="3">
    <location>
        <position position="179"/>
    </location>
</feature>
<dbReference type="GO" id="GO:0051287">
    <property type="term" value="F:NAD binding"/>
    <property type="evidence" value="ECO:0007669"/>
    <property type="project" value="InterPro"/>
</dbReference>
<comment type="similarity">
    <text evidence="1">Belongs to the isocitrate and isopropylmalate dehydrogenases family.</text>
</comment>